<dbReference type="Gene3D" id="3.40.50.2000">
    <property type="entry name" value="Glycogen Phosphorylase B"/>
    <property type="match status" value="2"/>
</dbReference>
<evidence type="ECO:0000256" key="1">
    <source>
        <dbReference type="ARBA" id="ARBA00009995"/>
    </source>
</evidence>
<keyword evidence="5" id="KW-1185">Reference proteome</keyword>
<dbReference type="GO" id="GO:0035251">
    <property type="term" value="F:UDP-glucosyltransferase activity"/>
    <property type="evidence" value="ECO:0007669"/>
    <property type="project" value="TreeGrafter"/>
</dbReference>
<evidence type="ECO:0000256" key="2">
    <source>
        <dbReference type="ARBA" id="ARBA00022676"/>
    </source>
</evidence>
<dbReference type="SUPFAM" id="SSF53756">
    <property type="entry name" value="UDP-Glycosyltransferase/glycogen phosphorylase"/>
    <property type="match status" value="1"/>
</dbReference>
<keyword evidence="3" id="KW-0808">Transferase</keyword>
<proteinExistence type="inferred from homology"/>
<dbReference type="AlphaFoldDB" id="A0AAD7P8Y3"/>
<dbReference type="Pfam" id="PF00201">
    <property type="entry name" value="UDPGT"/>
    <property type="match status" value="1"/>
</dbReference>
<gene>
    <name evidence="4" type="ORF">O6P43_031052</name>
</gene>
<comment type="caution">
    <text evidence="4">The sequence shown here is derived from an EMBL/GenBank/DDBJ whole genome shotgun (WGS) entry which is preliminary data.</text>
</comment>
<accession>A0AAD7P8Y3</accession>
<evidence type="ECO:0000313" key="5">
    <source>
        <dbReference type="Proteomes" id="UP001163823"/>
    </source>
</evidence>
<evidence type="ECO:0000313" key="4">
    <source>
        <dbReference type="EMBL" id="KAJ7946079.1"/>
    </source>
</evidence>
<reference evidence="4" key="1">
    <citation type="journal article" date="2023" name="Science">
        <title>Elucidation of the pathway for biosynthesis of saponin adjuvants from the soapbark tree.</title>
        <authorList>
            <person name="Reed J."/>
            <person name="Orme A."/>
            <person name="El-Demerdash A."/>
            <person name="Owen C."/>
            <person name="Martin L.B.B."/>
            <person name="Misra R.C."/>
            <person name="Kikuchi S."/>
            <person name="Rejzek M."/>
            <person name="Martin A.C."/>
            <person name="Harkess A."/>
            <person name="Leebens-Mack J."/>
            <person name="Louveau T."/>
            <person name="Stephenson M.J."/>
            <person name="Osbourn A."/>
        </authorList>
    </citation>
    <scope>NUCLEOTIDE SEQUENCE</scope>
    <source>
        <strain evidence="4">S10</strain>
    </source>
</reference>
<dbReference type="CDD" id="cd03784">
    <property type="entry name" value="GT1_Gtf-like"/>
    <property type="match status" value="1"/>
</dbReference>
<protein>
    <submittedName>
        <fullName evidence="4">Glycosyltransferase</fullName>
    </submittedName>
</protein>
<organism evidence="4 5">
    <name type="scientific">Quillaja saponaria</name>
    <name type="common">Soap bark tree</name>
    <dbReference type="NCBI Taxonomy" id="32244"/>
    <lineage>
        <taxon>Eukaryota</taxon>
        <taxon>Viridiplantae</taxon>
        <taxon>Streptophyta</taxon>
        <taxon>Embryophyta</taxon>
        <taxon>Tracheophyta</taxon>
        <taxon>Spermatophyta</taxon>
        <taxon>Magnoliopsida</taxon>
        <taxon>eudicotyledons</taxon>
        <taxon>Gunneridae</taxon>
        <taxon>Pentapetalae</taxon>
        <taxon>rosids</taxon>
        <taxon>fabids</taxon>
        <taxon>Fabales</taxon>
        <taxon>Quillajaceae</taxon>
        <taxon>Quillaja</taxon>
    </lineage>
</organism>
<keyword evidence="2" id="KW-0328">Glycosyltransferase</keyword>
<dbReference type="PANTHER" id="PTHR48047">
    <property type="entry name" value="GLYCOSYLTRANSFERASE"/>
    <property type="match status" value="1"/>
</dbReference>
<dbReference type="Proteomes" id="UP001163823">
    <property type="component" value="Chromosome 13"/>
</dbReference>
<evidence type="ECO:0000256" key="3">
    <source>
        <dbReference type="ARBA" id="ARBA00022679"/>
    </source>
</evidence>
<name>A0AAD7P8Y3_QUISA</name>
<dbReference type="EMBL" id="JARAOO010000013">
    <property type="protein sequence ID" value="KAJ7946079.1"/>
    <property type="molecule type" value="Genomic_DNA"/>
</dbReference>
<dbReference type="KEGG" id="qsa:O6P43_031052"/>
<dbReference type="InterPro" id="IPR002213">
    <property type="entry name" value="UDP_glucos_trans"/>
</dbReference>
<dbReference type="FunFam" id="3.40.50.2000:FF:000047">
    <property type="entry name" value="Glycosyltransferase"/>
    <property type="match status" value="1"/>
</dbReference>
<sequence length="478" mass="52965">MSSENGPVHIFFLPWVEAGHIIPMVEMAKVVVSQGVMATIVTTPLNEHSLSKIIGTRSKINILNIKVPPGEPAITVITSLAMIPQFIKANGLLQEPLEQLLSVYNPDCLVADAFFTGATNSAAKFDIPRLVFHVTGFFSLCAQECIKLYEPHKSVSSDSEPFVIPNLPDEIKMTRIQLPSLAKTNGQSEYLNKLFKAVAEAEESSYGVVVNSFYELEKDYVNHYRKVLGKKAWHIGPLSLWVGNNNEEKSDRGQESSIAENDCLKWLDTKEPNSVVYICYGSVINLTESQLLEIAMGLEASGQHFIWVVRKSKNKEEEKEEWLPEGFEKRMEGKGLIIRGWAPQVLILDHEAVGVFVTHCGWNSTLEGAAAGVSMVAWPVSADHFYNEKLITDVLKIGVAVGVQKFVGLEGESIKREAIEKALKRIMVGDEAEEIRSRAKAFAKMARQAVKEGGSSFSDLKALIEELGAKRLKHNIIN</sequence>
<comment type="similarity">
    <text evidence="1">Belongs to the UDP-glycosyltransferase family.</text>
</comment>
<dbReference type="PANTHER" id="PTHR48047:SF45">
    <property type="entry name" value="SCOPOLETIN GLUCOSYLTRANSFERASE-LIKE"/>
    <property type="match status" value="1"/>
</dbReference>